<dbReference type="InterPro" id="IPR050998">
    <property type="entry name" value="FOXP"/>
</dbReference>
<dbReference type="PANTHER" id="PTHR45796">
    <property type="entry name" value="FORKHEAD BOX P, ISOFORM C"/>
    <property type="match status" value="1"/>
</dbReference>
<evidence type="ECO:0000256" key="7">
    <source>
        <dbReference type="ARBA" id="ARBA00023125"/>
    </source>
</evidence>
<keyword evidence="2" id="KW-0678">Repressor</keyword>
<dbReference type="InterPro" id="IPR013087">
    <property type="entry name" value="Znf_C2H2_type"/>
</dbReference>
<dbReference type="Pfam" id="PF00250">
    <property type="entry name" value="Forkhead"/>
    <property type="match status" value="1"/>
</dbReference>
<feature type="region of interest" description="Disordered" evidence="11">
    <location>
        <begin position="152"/>
        <end position="178"/>
    </location>
</feature>
<keyword evidence="3" id="KW-0479">Metal-binding</keyword>
<dbReference type="EMBL" id="OW240920">
    <property type="protein sequence ID" value="CAH2316150.1"/>
    <property type="molecule type" value="Genomic_DNA"/>
</dbReference>
<feature type="region of interest" description="Disordered" evidence="11">
    <location>
        <begin position="1"/>
        <end position="39"/>
    </location>
</feature>
<keyword evidence="8" id="KW-0804">Transcription</keyword>
<sequence length="420" mass="48036">MPKPQSSNVVLAPSVDDEPQSDVKDKEQSTPWSRRTPGIFSQLPQPLNPYVMVTPASSLSSSTHMRALLHDSKQALVIRPLSRDSVTQSPVIHLSPATSSSILNLPPAKILPVVAKHKPQSSIIQGSDLSLAWVQEKTRFGKAEEVTRIKNGVASGSQHHPSPQDTDTCHKKPFSDEQSKDSTEFLYPMYYGGICKFPGCEKVFADHRHFLRHLHNDHNLGDKSTMQCLIQNEVVHSLEEQLAVEKKKLYEMQKQMAGKINIQTVHLPKQREHNLILHHPSVSSWPGLNVSVPFQKEFPETVLAVRQHLWEGSSINIFQDMTNCIEYYKVNCVRPPFTYASLIRWAILESPQKQLALNEIYHWFTRMFAFFRSNKITWKNAVRHNLSLHKCFVRVENIRGAVWMVDELEFQRKRGVRSSR</sequence>
<keyword evidence="4" id="KW-0863">Zinc-finger</keyword>
<dbReference type="PROSITE" id="PS50039">
    <property type="entry name" value="FORK_HEAD_3"/>
    <property type="match status" value="1"/>
</dbReference>
<evidence type="ECO:0000256" key="3">
    <source>
        <dbReference type="ARBA" id="ARBA00022723"/>
    </source>
</evidence>
<evidence type="ECO:0000256" key="11">
    <source>
        <dbReference type="SAM" id="MobiDB-lite"/>
    </source>
</evidence>
<evidence type="ECO:0000256" key="8">
    <source>
        <dbReference type="ARBA" id="ARBA00023163"/>
    </source>
</evidence>
<dbReference type="GO" id="GO:0008270">
    <property type="term" value="F:zinc ion binding"/>
    <property type="evidence" value="ECO:0007669"/>
    <property type="project" value="UniProtKB-KW"/>
</dbReference>
<dbReference type="SUPFAM" id="SSF46785">
    <property type="entry name" value="Winged helix' DNA-binding domain"/>
    <property type="match status" value="1"/>
</dbReference>
<keyword evidence="5" id="KW-0862">Zinc</keyword>
<evidence type="ECO:0000259" key="12">
    <source>
        <dbReference type="PROSITE" id="PS50039"/>
    </source>
</evidence>
<evidence type="ECO:0000256" key="2">
    <source>
        <dbReference type="ARBA" id="ARBA00022491"/>
    </source>
</evidence>
<dbReference type="AlphaFoldDB" id="A0AAD1T256"/>
<evidence type="ECO:0000256" key="1">
    <source>
        <dbReference type="ARBA" id="ARBA00004123"/>
    </source>
</evidence>
<dbReference type="InterPro" id="IPR001766">
    <property type="entry name" value="Fork_head_dom"/>
</dbReference>
<feature type="compositionally biased region" description="Basic and acidic residues" evidence="11">
    <location>
        <begin position="167"/>
        <end position="178"/>
    </location>
</feature>
<dbReference type="Gene3D" id="1.10.10.10">
    <property type="entry name" value="Winged helix-like DNA-binding domain superfamily/Winged helix DNA-binding domain"/>
    <property type="match status" value="1"/>
</dbReference>
<evidence type="ECO:0000256" key="5">
    <source>
        <dbReference type="ARBA" id="ARBA00022833"/>
    </source>
</evidence>
<accession>A0AAD1T256</accession>
<feature type="DNA-binding region" description="Fork-head" evidence="10">
    <location>
        <begin position="334"/>
        <end position="420"/>
    </location>
</feature>
<reference evidence="13" key="1">
    <citation type="submission" date="2022-03" db="EMBL/GenBank/DDBJ databases">
        <authorList>
            <person name="Alioto T."/>
            <person name="Alioto T."/>
            <person name="Gomez Garrido J."/>
        </authorList>
    </citation>
    <scope>NUCLEOTIDE SEQUENCE</scope>
</reference>
<feature type="domain" description="Fork-head" evidence="12">
    <location>
        <begin position="334"/>
        <end position="420"/>
    </location>
</feature>
<keyword evidence="6" id="KW-0805">Transcription regulation</keyword>
<dbReference type="Proteomes" id="UP001295444">
    <property type="component" value="Chromosome 09"/>
</dbReference>
<evidence type="ECO:0000256" key="9">
    <source>
        <dbReference type="ARBA" id="ARBA00023242"/>
    </source>
</evidence>
<dbReference type="Gene3D" id="1.20.5.340">
    <property type="match status" value="1"/>
</dbReference>
<evidence type="ECO:0000256" key="4">
    <source>
        <dbReference type="ARBA" id="ARBA00022771"/>
    </source>
</evidence>
<keyword evidence="14" id="KW-1185">Reference proteome</keyword>
<dbReference type="InterPro" id="IPR032354">
    <property type="entry name" value="FOXP-CC"/>
</dbReference>
<dbReference type="PROSITE" id="PS00658">
    <property type="entry name" value="FORK_HEAD_2"/>
    <property type="match status" value="1"/>
</dbReference>
<dbReference type="CDD" id="cd20066">
    <property type="entry name" value="FH_FOXP3"/>
    <property type="match status" value="1"/>
</dbReference>
<dbReference type="InterPro" id="IPR030456">
    <property type="entry name" value="TF_fork_head_CS_2"/>
</dbReference>
<dbReference type="InterPro" id="IPR047413">
    <property type="entry name" value="FH_FOXP3"/>
</dbReference>
<evidence type="ECO:0000313" key="14">
    <source>
        <dbReference type="Proteomes" id="UP001295444"/>
    </source>
</evidence>
<dbReference type="Pfam" id="PF16159">
    <property type="entry name" value="FOXP-CC"/>
    <property type="match status" value="1"/>
</dbReference>
<protein>
    <submittedName>
        <fullName evidence="13">Forkhead box P3 isoform X3</fullName>
    </submittedName>
</protein>
<feature type="compositionally biased region" description="Polar residues" evidence="11">
    <location>
        <begin position="154"/>
        <end position="166"/>
    </location>
</feature>
<dbReference type="InterPro" id="IPR036388">
    <property type="entry name" value="WH-like_DNA-bd_sf"/>
</dbReference>
<gene>
    <name evidence="13" type="ORF">PECUL_23A036745</name>
</gene>
<dbReference type="InterPro" id="IPR036390">
    <property type="entry name" value="WH_DNA-bd_sf"/>
</dbReference>
<dbReference type="GO" id="GO:0001227">
    <property type="term" value="F:DNA-binding transcription repressor activity, RNA polymerase II-specific"/>
    <property type="evidence" value="ECO:0007669"/>
    <property type="project" value="TreeGrafter"/>
</dbReference>
<evidence type="ECO:0000256" key="10">
    <source>
        <dbReference type="PROSITE-ProRule" id="PRU00089"/>
    </source>
</evidence>
<evidence type="ECO:0000256" key="6">
    <source>
        <dbReference type="ARBA" id="ARBA00023015"/>
    </source>
</evidence>
<evidence type="ECO:0000313" key="13">
    <source>
        <dbReference type="EMBL" id="CAH2316150.1"/>
    </source>
</evidence>
<name>A0AAD1T256_PELCU</name>
<organism evidence="13 14">
    <name type="scientific">Pelobates cultripes</name>
    <name type="common">Western spadefoot toad</name>
    <dbReference type="NCBI Taxonomy" id="61616"/>
    <lineage>
        <taxon>Eukaryota</taxon>
        <taxon>Metazoa</taxon>
        <taxon>Chordata</taxon>
        <taxon>Craniata</taxon>
        <taxon>Vertebrata</taxon>
        <taxon>Euteleostomi</taxon>
        <taxon>Amphibia</taxon>
        <taxon>Batrachia</taxon>
        <taxon>Anura</taxon>
        <taxon>Pelobatoidea</taxon>
        <taxon>Pelobatidae</taxon>
        <taxon>Pelobates</taxon>
    </lineage>
</organism>
<dbReference type="GO" id="GO:0000978">
    <property type="term" value="F:RNA polymerase II cis-regulatory region sequence-specific DNA binding"/>
    <property type="evidence" value="ECO:0007669"/>
    <property type="project" value="TreeGrafter"/>
</dbReference>
<proteinExistence type="predicted"/>
<keyword evidence="7 10" id="KW-0238">DNA-binding</keyword>
<dbReference type="PANTHER" id="PTHR45796:SF10">
    <property type="entry name" value="FORKHEAD BOX P3"/>
    <property type="match status" value="1"/>
</dbReference>
<dbReference type="PRINTS" id="PR00053">
    <property type="entry name" value="FORKHEAD"/>
</dbReference>
<comment type="subcellular location">
    <subcellularLocation>
        <location evidence="1 10">Nucleus</location>
    </subcellularLocation>
</comment>
<dbReference type="FunFam" id="1.10.10.10:FF:000010">
    <property type="entry name" value="Forkhead box P2 isoform B"/>
    <property type="match status" value="1"/>
</dbReference>
<dbReference type="PROSITE" id="PS00028">
    <property type="entry name" value="ZINC_FINGER_C2H2_1"/>
    <property type="match status" value="1"/>
</dbReference>
<dbReference type="SMART" id="SM00339">
    <property type="entry name" value="FH"/>
    <property type="match status" value="1"/>
</dbReference>
<keyword evidence="9 10" id="KW-0539">Nucleus</keyword>
<dbReference type="GO" id="GO:0005634">
    <property type="term" value="C:nucleus"/>
    <property type="evidence" value="ECO:0007669"/>
    <property type="project" value="UniProtKB-SubCell"/>
</dbReference>